<sequence>MTEQFEPLSNQLGDGGFTVRARHANQLIVVAAIQTPSQL</sequence>
<proteinExistence type="predicted"/>
<organism evidence="1 2">
    <name type="scientific">Vibrio cholerae</name>
    <dbReference type="NCBI Taxonomy" id="666"/>
    <lineage>
        <taxon>Bacteria</taxon>
        <taxon>Pseudomonadati</taxon>
        <taxon>Pseudomonadota</taxon>
        <taxon>Gammaproteobacteria</taxon>
        <taxon>Vibrionales</taxon>
        <taxon>Vibrionaceae</taxon>
        <taxon>Vibrio</taxon>
    </lineage>
</organism>
<reference evidence="1 2" key="1">
    <citation type="submission" date="2015-07" db="EMBL/GenBank/DDBJ databases">
        <authorList>
            <consortium name="Pathogen Informatics"/>
        </authorList>
    </citation>
    <scope>NUCLEOTIDE SEQUENCE [LARGE SCALE GENOMIC DNA]</scope>
    <source>
        <strain evidence="1 2">A316</strain>
    </source>
</reference>
<dbReference type="EMBL" id="CWQY01000014">
    <property type="protein sequence ID" value="CSC77490.1"/>
    <property type="molecule type" value="Genomic_DNA"/>
</dbReference>
<dbReference type="AlphaFoldDB" id="A0A655TLK6"/>
<protein>
    <submittedName>
        <fullName evidence="1">Uncharacterized protein</fullName>
    </submittedName>
</protein>
<gene>
    <name evidence="1" type="ORF">ERS013200_02230</name>
</gene>
<evidence type="ECO:0000313" key="1">
    <source>
        <dbReference type="EMBL" id="CSC77490.1"/>
    </source>
</evidence>
<dbReference type="Proteomes" id="UP000041770">
    <property type="component" value="Unassembled WGS sequence"/>
</dbReference>
<name>A0A655TLK6_VIBCL</name>
<evidence type="ECO:0000313" key="2">
    <source>
        <dbReference type="Proteomes" id="UP000041770"/>
    </source>
</evidence>
<accession>A0A655TLK6</accession>